<dbReference type="Pfam" id="PF05222">
    <property type="entry name" value="AlaDh_PNT_N"/>
    <property type="match status" value="1"/>
</dbReference>
<evidence type="ECO:0000256" key="3">
    <source>
        <dbReference type="ARBA" id="ARBA00022857"/>
    </source>
</evidence>
<dbReference type="CDD" id="cd05304">
    <property type="entry name" value="Rubrum_tdh"/>
    <property type="match status" value="1"/>
</dbReference>
<dbReference type="SUPFAM" id="SSF52283">
    <property type="entry name" value="Formate/glycerate dehydrogenase catalytic domain-like"/>
    <property type="match status" value="1"/>
</dbReference>
<reference evidence="9" key="1">
    <citation type="submission" date="2018-06" db="EMBL/GenBank/DDBJ databases">
        <authorList>
            <person name="Zhirakovskaya E."/>
        </authorList>
    </citation>
    <scope>NUCLEOTIDE SEQUENCE</scope>
</reference>
<evidence type="ECO:0000256" key="1">
    <source>
        <dbReference type="ARBA" id="ARBA00012943"/>
    </source>
</evidence>
<gene>
    <name evidence="9" type="ORF">MNBD_ACTINO02-1074</name>
</gene>
<evidence type="ECO:0000259" key="8">
    <source>
        <dbReference type="SMART" id="SM01003"/>
    </source>
</evidence>
<accession>A0A3B0STY2</accession>
<keyword evidence="9" id="KW-0560">Oxidoreductase</keyword>
<dbReference type="GO" id="GO:0050661">
    <property type="term" value="F:NADP binding"/>
    <property type="evidence" value="ECO:0007669"/>
    <property type="project" value="TreeGrafter"/>
</dbReference>
<comment type="catalytic activity">
    <reaction evidence="6">
        <text>NAD(+) + NADPH + H(+)(in) = NADH + NADP(+) + H(+)(out)</text>
        <dbReference type="Rhea" id="RHEA:47992"/>
        <dbReference type="ChEBI" id="CHEBI:15378"/>
        <dbReference type="ChEBI" id="CHEBI:57540"/>
        <dbReference type="ChEBI" id="CHEBI:57783"/>
        <dbReference type="ChEBI" id="CHEBI:57945"/>
        <dbReference type="ChEBI" id="CHEBI:58349"/>
        <dbReference type="EC" id="7.1.1.1"/>
    </reaction>
</comment>
<evidence type="ECO:0000256" key="4">
    <source>
        <dbReference type="ARBA" id="ARBA00022967"/>
    </source>
</evidence>
<dbReference type="PROSITE" id="PS00837">
    <property type="entry name" value="ALADH_PNT_2"/>
    <property type="match status" value="1"/>
</dbReference>
<dbReference type="EMBL" id="UOEK01000512">
    <property type="protein sequence ID" value="VAW08968.1"/>
    <property type="molecule type" value="Genomic_DNA"/>
</dbReference>
<dbReference type="PANTHER" id="PTHR10160:SF19">
    <property type="entry name" value="PROTON-TRANSLOCATING NAD(P)(+) TRANSHYDROGENASE"/>
    <property type="match status" value="1"/>
</dbReference>
<feature type="domain" description="Alanine dehydrogenase/pyridine nucleotide transhydrogenase NAD(H)-binding" evidence="7">
    <location>
        <begin position="154"/>
        <end position="316"/>
    </location>
</feature>
<evidence type="ECO:0000256" key="6">
    <source>
        <dbReference type="ARBA" id="ARBA00048202"/>
    </source>
</evidence>
<dbReference type="GO" id="GO:0006740">
    <property type="term" value="P:NADPH regeneration"/>
    <property type="evidence" value="ECO:0007669"/>
    <property type="project" value="TreeGrafter"/>
</dbReference>
<dbReference type="Pfam" id="PF01262">
    <property type="entry name" value="AlaDh_PNT_C"/>
    <property type="match status" value="1"/>
</dbReference>
<dbReference type="SMART" id="SM01003">
    <property type="entry name" value="AlaDh_PNT_N"/>
    <property type="match status" value="1"/>
</dbReference>
<dbReference type="Gene3D" id="3.40.50.720">
    <property type="entry name" value="NAD(P)-binding Rossmann-like Domain"/>
    <property type="match status" value="2"/>
</dbReference>
<evidence type="ECO:0000313" key="9">
    <source>
        <dbReference type="EMBL" id="VAW08968.1"/>
    </source>
</evidence>
<dbReference type="InterPro" id="IPR036291">
    <property type="entry name" value="NAD(P)-bd_dom_sf"/>
</dbReference>
<name>A0A3B0STY2_9ZZZZ</name>
<dbReference type="EC" id="7.1.1.1" evidence="1"/>
<keyword evidence="4" id="KW-1278">Translocase</keyword>
<keyword evidence="2" id="KW-0547">Nucleotide-binding</keyword>
<dbReference type="SUPFAM" id="SSF51735">
    <property type="entry name" value="NAD(P)-binding Rossmann-fold domains"/>
    <property type="match status" value="1"/>
</dbReference>
<proteinExistence type="predicted"/>
<protein>
    <recommendedName>
        <fullName evidence="1">proton-translocating NAD(P)(+) transhydrogenase</fullName>
        <ecNumber evidence="1">7.1.1.1</ecNumber>
    </recommendedName>
</protein>
<dbReference type="GO" id="GO:0005886">
    <property type="term" value="C:plasma membrane"/>
    <property type="evidence" value="ECO:0007669"/>
    <property type="project" value="TreeGrafter"/>
</dbReference>
<dbReference type="GO" id="GO:0008750">
    <property type="term" value="F:proton-translocating NAD(P)+ transhydrogenase activity"/>
    <property type="evidence" value="ECO:0007669"/>
    <property type="project" value="UniProtKB-EC"/>
</dbReference>
<organism evidence="9">
    <name type="scientific">hydrothermal vent metagenome</name>
    <dbReference type="NCBI Taxonomy" id="652676"/>
    <lineage>
        <taxon>unclassified sequences</taxon>
        <taxon>metagenomes</taxon>
        <taxon>ecological metagenomes</taxon>
    </lineage>
</organism>
<dbReference type="AlphaFoldDB" id="A0A3B0STY2"/>
<keyword evidence="5" id="KW-0520">NAD</keyword>
<sequence>MVIYLLAFFTMRIFIQREQAESETRVAATPTTVKRFIEWGWDVTVEPGAGIRAGFPDELFTDEGATMSSDASDADIVLRAGLTTPNEAEQYQSGTTVIGFFDPYVNADLMRACERAGLTVVALEAIPRTTLAQSMDALSSQATVGGYAAVLLAAQQSPKFLPMLVTAAGTIPPARVLILGVGVAGLQAIATARRLGALVHAYDVRPETREQVESLGAKFVEAPTTETDAAGYAQAVDDDVQARQFAALAPHVKEADLIITTAQIPGRPAPLLITDAMVATMKPGSVIVDMAAASGGNVEPSRPDETVTTHNVTILGPTNLASTVAADASNMLARNMLTVLERARDEDGSVAFAEDTEVLGPATVIVNGVAAHPRTRTLLGYPEEEST</sequence>
<evidence type="ECO:0000259" key="7">
    <source>
        <dbReference type="SMART" id="SM01002"/>
    </source>
</evidence>
<dbReference type="SMART" id="SM01002">
    <property type="entry name" value="AlaDh_PNT_C"/>
    <property type="match status" value="1"/>
</dbReference>
<feature type="domain" description="Alanine dehydrogenase/pyridine nucleotide transhydrogenase N-terminal" evidence="8">
    <location>
        <begin position="14"/>
        <end position="145"/>
    </location>
</feature>
<dbReference type="PANTHER" id="PTHR10160">
    <property type="entry name" value="NAD(P) TRANSHYDROGENASE"/>
    <property type="match status" value="1"/>
</dbReference>
<dbReference type="InterPro" id="IPR008143">
    <property type="entry name" value="Ala_DH/PNT_CS2"/>
</dbReference>
<dbReference type="InterPro" id="IPR007698">
    <property type="entry name" value="AlaDH/PNT_NAD(H)-bd"/>
</dbReference>
<dbReference type="InterPro" id="IPR007886">
    <property type="entry name" value="AlaDH/PNT_N"/>
</dbReference>
<dbReference type="GO" id="GO:0016491">
    <property type="term" value="F:oxidoreductase activity"/>
    <property type="evidence" value="ECO:0007669"/>
    <property type="project" value="UniProtKB-KW"/>
</dbReference>
<evidence type="ECO:0000256" key="2">
    <source>
        <dbReference type="ARBA" id="ARBA00022741"/>
    </source>
</evidence>
<keyword evidence="3" id="KW-0521">NADP</keyword>
<evidence type="ECO:0000256" key="5">
    <source>
        <dbReference type="ARBA" id="ARBA00023027"/>
    </source>
</evidence>